<dbReference type="InterPro" id="IPR000620">
    <property type="entry name" value="EamA_dom"/>
</dbReference>
<protein>
    <recommendedName>
        <fullName evidence="2">EamA domain-containing protein</fullName>
    </recommendedName>
</protein>
<name>A0A327K3Y7_9BRAD</name>
<comment type="caution">
    <text evidence="3">The sequence shown here is derived from an EMBL/GenBank/DDBJ whole genome shotgun (WGS) entry which is preliminary data.</text>
</comment>
<feature type="transmembrane region" description="Helical" evidence="1">
    <location>
        <begin position="6"/>
        <end position="22"/>
    </location>
</feature>
<feature type="transmembrane region" description="Helical" evidence="1">
    <location>
        <begin position="117"/>
        <end position="137"/>
    </location>
</feature>
<feature type="transmembrane region" description="Helical" evidence="1">
    <location>
        <begin position="59"/>
        <end position="81"/>
    </location>
</feature>
<sequence length="283" mass="28246">MTAATACAFGALVCFGIGDWIYRRAARDGYAAHQFLMGQACLFAPSVILYAAATGTLSVGGAALWGNLAGLFLFVGFFLFARSLRTGPVSVNGPVFRLGFVVTVGLAIATLGEPVTAAKLGGLVLALLAVPLLLGGAPPAGTRRLSGRSLAEVLVATVAAGVGYFCHKLGSVGGAPPATLVAAQAMVFASLAVLSTAAIERGLAWPPGLWRHAVPTAVVLAAAFLLMVNALSAGQASVVVPIAQMGFVPAALLGIAVEGEAMTPRKGLGLAAAVAALALLALA</sequence>
<dbReference type="EMBL" id="NPEU01000365">
    <property type="protein sequence ID" value="RAI33359.1"/>
    <property type="molecule type" value="Genomic_DNA"/>
</dbReference>
<accession>A0A327K3Y7</accession>
<dbReference type="OrthoDB" id="7960053at2"/>
<feature type="transmembrane region" description="Helical" evidence="1">
    <location>
        <begin position="34"/>
        <end position="53"/>
    </location>
</feature>
<evidence type="ECO:0000259" key="2">
    <source>
        <dbReference type="Pfam" id="PF00892"/>
    </source>
</evidence>
<keyword evidence="1" id="KW-0472">Membrane</keyword>
<evidence type="ECO:0000313" key="3">
    <source>
        <dbReference type="EMBL" id="RAI33359.1"/>
    </source>
</evidence>
<evidence type="ECO:0000256" key="1">
    <source>
        <dbReference type="SAM" id="Phobius"/>
    </source>
</evidence>
<dbReference type="Proteomes" id="UP000248863">
    <property type="component" value="Unassembled WGS sequence"/>
</dbReference>
<keyword evidence="1" id="KW-1133">Transmembrane helix</keyword>
<dbReference type="AlphaFoldDB" id="A0A327K3Y7"/>
<keyword evidence="4" id="KW-1185">Reference proteome</keyword>
<dbReference type="SUPFAM" id="SSF103481">
    <property type="entry name" value="Multidrug resistance efflux transporter EmrE"/>
    <property type="match status" value="2"/>
</dbReference>
<feature type="transmembrane region" description="Helical" evidence="1">
    <location>
        <begin position="209"/>
        <end position="230"/>
    </location>
</feature>
<reference evidence="3 4" key="1">
    <citation type="submission" date="2017-07" db="EMBL/GenBank/DDBJ databases">
        <title>Draft Genome Sequences of Select Purple Nonsulfur Bacteria.</title>
        <authorList>
            <person name="Lasarre B."/>
            <person name="Mckinlay J.B."/>
        </authorList>
    </citation>
    <scope>NUCLEOTIDE SEQUENCE [LARGE SCALE GENOMIC DNA]</scope>
    <source>
        <strain evidence="3 4">DSM 11907</strain>
    </source>
</reference>
<feature type="transmembrane region" description="Helical" evidence="1">
    <location>
        <begin position="149"/>
        <end position="166"/>
    </location>
</feature>
<feature type="domain" description="EamA" evidence="2">
    <location>
        <begin position="153"/>
        <end position="281"/>
    </location>
</feature>
<feature type="transmembrane region" description="Helical" evidence="1">
    <location>
        <begin position="178"/>
        <end position="197"/>
    </location>
</feature>
<dbReference type="RefSeq" id="WP_146618875.1">
    <property type="nucleotide sequence ID" value="NZ_NHSK01000190.1"/>
</dbReference>
<dbReference type="Gene3D" id="1.10.3730.20">
    <property type="match status" value="2"/>
</dbReference>
<gene>
    <name evidence="3" type="ORF">CH338_22690</name>
</gene>
<dbReference type="Pfam" id="PF00892">
    <property type="entry name" value="EamA"/>
    <property type="match status" value="2"/>
</dbReference>
<dbReference type="GO" id="GO:0016020">
    <property type="term" value="C:membrane"/>
    <property type="evidence" value="ECO:0007669"/>
    <property type="project" value="InterPro"/>
</dbReference>
<feature type="transmembrane region" description="Helical" evidence="1">
    <location>
        <begin position="93"/>
        <end position="111"/>
    </location>
</feature>
<keyword evidence="1" id="KW-0812">Transmembrane</keyword>
<evidence type="ECO:0000313" key="4">
    <source>
        <dbReference type="Proteomes" id="UP000248863"/>
    </source>
</evidence>
<dbReference type="InterPro" id="IPR037185">
    <property type="entry name" value="EmrE-like"/>
</dbReference>
<feature type="transmembrane region" description="Helical" evidence="1">
    <location>
        <begin position="236"/>
        <end position="255"/>
    </location>
</feature>
<proteinExistence type="predicted"/>
<feature type="domain" description="EamA" evidence="2">
    <location>
        <begin position="7"/>
        <end position="133"/>
    </location>
</feature>
<organism evidence="3 4">
    <name type="scientific">Rhodoplanes elegans</name>
    <dbReference type="NCBI Taxonomy" id="29408"/>
    <lineage>
        <taxon>Bacteria</taxon>
        <taxon>Pseudomonadati</taxon>
        <taxon>Pseudomonadota</taxon>
        <taxon>Alphaproteobacteria</taxon>
        <taxon>Hyphomicrobiales</taxon>
        <taxon>Nitrobacteraceae</taxon>
        <taxon>Rhodoplanes</taxon>
    </lineage>
</organism>